<dbReference type="STRING" id="1193518.BN13_290001"/>
<proteinExistence type="predicted"/>
<dbReference type="Proteomes" id="UP000035720">
    <property type="component" value="Unassembled WGS sequence"/>
</dbReference>
<evidence type="ECO:0000313" key="4">
    <source>
        <dbReference type="Proteomes" id="UP000035720"/>
    </source>
</evidence>
<dbReference type="Pfam" id="PF01321">
    <property type="entry name" value="Creatinase_N"/>
    <property type="match status" value="1"/>
</dbReference>
<dbReference type="Gene3D" id="3.40.350.10">
    <property type="entry name" value="Creatinase/prolidase N-terminal domain"/>
    <property type="match status" value="1"/>
</dbReference>
<comment type="caution">
    <text evidence="3">The sequence shown here is derived from an EMBL/GenBank/DDBJ whole genome shotgun (WGS) entry which is preliminary data.</text>
</comment>
<evidence type="ECO:0000259" key="2">
    <source>
        <dbReference type="Pfam" id="PF01321"/>
    </source>
</evidence>
<evidence type="ECO:0000259" key="1">
    <source>
        <dbReference type="Pfam" id="PF00557"/>
    </source>
</evidence>
<dbReference type="SUPFAM" id="SSF55920">
    <property type="entry name" value="Creatinase/aminopeptidase"/>
    <property type="match status" value="1"/>
</dbReference>
<keyword evidence="4" id="KW-1185">Reference proteome</keyword>
<dbReference type="OrthoDB" id="9761809at2"/>
<dbReference type="Gene3D" id="3.90.230.10">
    <property type="entry name" value="Creatinase/methionine aminopeptidase superfamily"/>
    <property type="match status" value="1"/>
</dbReference>
<keyword evidence="3" id="KW-0378">Hydrolase</keyword>
<protein>
    <submittedName>
        <fullName evidence="3">Uncharacterized hydrolase/peptidase y4tM</fullName>
        <ecNumber evidence="3">3.-.-.-</ecNumber>
    </submittedName>
</protein>
<dbReference type="InterPro" id="IPR050659">
    <property type="entry name" value="Peptidase_M24B"/>
</dbReference>
<dbReference type="PANTHER" id="PTHR46112:SF2">
    <property type="entry name" value="XAA-PRO AMINOPEPTIDASE P-RELATED"/>
    <property type="match status" value="1"/>
</dbReference>
<dbReference type="InterPro" id="IPR000994">
    <property type="entry name" value="Pept_M24"/>
</dbReference>
<dbReference type="GO" id="GO:0016787">
    <property type="term" value="F:hydrolase activity"/>
    <property type="evidence" value="ECO:0007669"/>
    <property type="project" value="UniProtKB-KW"/>
</dbReference>
<dbReference type="RefSeq" id="WP_157038471.1">
    <property type="nucleotide sequence ID" value="NZ_HF571038.1"/>
</dbReference>
<dbReference type="SUPFAM" id="SSF53092">
    <property type="entry name" value="Creatinase/prolidase N-terminal domain"/>
    <property type="match status" value="1"/>
</dbReference>
<dbReference type="CDD" id="cd01066">
    <property type="entry name" value="APP_MetAP"/>
    <property type="match status" value="1"/>
</dbReference>
<dbReference type="Pfam" id="PF00557">
    <property type="entry name" value="Peptidase_M24"/>
    <property type="match status" value="1"/>
</dbReference>
<gene>
    <name evidence="3" type="ORF">BN13_290001</name>
</gene>
<organism evidence="3 4">
    <name type="scientific">Nostocoides jenkinsii Ben 74</name>
    <dbReference type="NCBI Taxonomy" id="1193518"/>
    <lineage>
        <taxon>Bacteria</taxon>
        <taxon>Bacillati</taxon>
        <taxon>Actinomycetota</taxon>
        <taxon>Actinomycetes</taxon>
        <taxon>Micrococcales</taxon>
        <taxon>Intrasporangiaceae</taxon>
        <taxon>Nostocoides</taxon>
    </lineage>
</organism>
<dbReference type="InterPro" id="IPR029149">
    <property type="entry name" value="Creatin/AminoP/Spt16_N"/>
</dbReference>
<dbReference type="InterPro" id="IPR036005">
    <property type="entry name" value="Creatinase/aminopeptidase-like"/>
</dbReference>
<dbReference type="EMBL" id="CAJC01000138">
    <property type="protein sequence ID" value="CCI53033.1"/>
    <property type="molecule type" value="Genomic_DNA"/>
</dbReference>
<dbReference type="EC" id="3.-.-.-" evidence="3"/>
<reference evidence="3 4" key="1">
    <citation type="journal article" date="2013" name="ISME J.">
        <title>A metabolic model for members of the genus Tetrasphaera involved in enhanced biological phosphorus removal.</title>
        <authorList>
            <person name="Kristiansen R."/>
            <person name="Nguyen H.T.T."/>
            <person name="Saunders A.M."/>
            <person name="Nielsen J.L."/>
            <person name="Wimmer R."/>
            <person name="Le V.Q."/>
            <person name="McIlroy S.J."/>
            <person name="Petrovski S."/>
            <person name="Seviour R.J."/>
            <person name="Calteau A."/>
            <person name="Nielsen K.L."/>
            <person name="Nielsen P.H."/>
        </authorList>
    </citation>
    <scope>NUCLEOTIDE SEQUENCE [LARGE SCALE GENOMIC DNA]</scope>
    <source>
        <strain evidence="3 4">Ben 74</strain>
    </source>
</reference>
<evidence type="ECO:0000313" key="3">
    <source>
        <dbReference type="EMBL" id="CCI53033.1"/>
    </source>
</evidence>
<name>A0A077MDY4_9MICO</name>
<sequence>MGTFDAAEYDSRLTRTRARMAGEGISDLFVSDPANIYYLTGYDACSFYVPQLLWISSTEPLHLFLREIDASSAWLTANLAPDQVFGYPETYVQCADRHPLDWVADIIRPRLPADAVAAVESESPHYTLRAHHALTAGLGRSLQPSPRLVNWVRAIKSSAEIEVMRTAARITERVFEVALDAVRPGVRQCDAVAEIYAAQIEGVPDAGGSYAAIPPIVLAGASTAFPHVPWSDEPFVADEAVALELAGARARYHVPLTRTMYLGTPPATLAALADVTGEGLDAALATMRPGVATGAPADAWTEVIARHGYVKKSRVGYPIGIGYAPDWGEQTMSLRPGETIPLEAGMTFHVMIGMWLDGGGYSISETVLVTEDGVECLTIVPRGLICS</sequence>
<feature type="domain" description="Creatinase N-terminal" evidence="2">
    <location>
        <begin position="12"/>
        <end position="155"/>
    </location>
</feature>
<dbReference type="AlphaFoldDB" id="A0A077MDY4"/>
<dbReference type="InterPro" id="IPR000587">
    <property type="entry name" value="Creatinase_N"/>
</dbReference>
<accession>A0A077MDY4</accession>
<feature type="domain" description="Peptidase M24" evidence="1">
    <location>
        <begin position="163"/>
        <end position="371"/>
    </location>
</feature>
<dbReference type="PANTHER" id="PTHR46112">
    <property type="entry name" value="AMINOPEPTIDASE"/>
    <property type="match status" value="1"/>
</dbReference>